<dbReference type="Proteomes" id="UP000076852">
    <property type="component" value="Chromosome 1"/>
</dbReference>
<reference evidence="1 2" key="1">
    <citation type="journal article" date="2016" name="Gene">
        <title>PacBio SMRT assembly of a complex multi-replicon genome reveals chlorocatechol degradative operon in a region of genome plasticity.</title>
        <authorList>
            <person name="Ricker N."/>
            <person name="Shen S.Y."/>
            <person name="Goordial J."/>
            <person name="Jin S."/>
            <person name="Fulthorpe R.R."/>
        </authorList>
    </citation>
    <scope>NUCLEOTIDE SEQUENCE [LARGE SCALE GENOMIC DNA]</scope>
    <source>
        <strain evidence="1 2">OLGA172</strain>
    </source>
</reference>
<name>A0A160FJX9_9BURK</name>
<keyword evidence="2" id="KW-1185">Reference proteome</keyword>
<dbReference type="EMBL" id="CP014578">
    <property type="protein sequence ID" value="ANB72268.1"/>
    <property type="molecule type" value="Genomic_DNA"/>
</dbReference>
<proteinExistence type="predicted"/>
<dbReference type="SUPFAM" id="SSF50129">
    <property type="entry name" value="GroES-like"/>
    <property type="match status" value="1"/>
</dbReference>
<dbReference type="AlphaFoldDB" id="A0A160FJX9"/>
<dbReference type="InterPro" id="IPR011032">
    <property type="entry name" value="GroES-like_sf"/>
</dbReference>
<evidence type="ECO:0000313" key="2">
    <source>
        <dbReference type="Proteomes" id="UP000076852"/>
    </source>
</evidence>
<dbReference type="KEGG" id="buz:AYM40_07780"/>
<dbReference type="Gene3D" id="3.90.180.10">
    <property type="entry name" value="Medium-chain alcohol dehydrogenases, catalytic domain"/>
    <property type="match status" value="1"/>
</dbReference>
<gene>
    <name evidence="1" type="ORF">AYM40_07780</name>
</gene>
<evidence type="ECO:0000313" key="1">
    <source>
        <dbReference type="EMBL" id="ANB72268.1"/>
    </source>
</evidence>
<accession>A0A160FJX9</accession>
<dbReference type="STRING" id="1804984.AYM40_07780"/>
<organism evidence="1 2">
    <name type="scientific">Paraburkholderia phytofirmans OLGA172</name>
    <dbReference type="NCBI Taxonomy" id="1417228"/>
    <lineage>
        <taxon>Bacteria</taxon>
        <taxon>Pseudomonadati</taxon>
        <taxon>Pseudomonadota</taxon>
        <taxon>Betaproteobacteria</taxon>
        <taxon>Burkholderiales</taxon>
        <taxon>Burkholderiaceae</taxon>
        <taxon>Paraburkholderia</taxon>
    </lineage>
</organism>
<protein>
    <submittedName>
        <fullName evidence="1">Uncharacterized protein</fullName>
    </submittedName>
</protein>
<sequence length="73" mass="7787">MPRPGKGEVLVRVEATSVNPIDVKRAKGNQVSAYIRTLSVCDGRSLPLRADALALGLVSLCDGVHRLFEAIDA</sequence>